<dbReference type="CDD" id="cd05247">
    <property type="entry name" value="UDP_G4E_1_SDR_e"/>
    <property type="match status" value="1"/>
</dbReference>
<evidence type="ECO:0000256" key="7">
    <source>
        <dbReference type="ARBA" id="ARBA00023027"/>
    </source>
</evidence>
<protein>
    <recommendedName>
        <fullName evidence="6 9">UDP-glucose 4-epimerase</fullName>
        <ecNumber evidence="5 9">5.1.3.2</ecNumber>
    </recommendedName>
</protein>
<keyword evidence="8 9" id="KW-0413">Isomerase</keyword>
<dbReference type="Proteomes" id="UP000199650">
    <property type="component" value="Unassembled WGS sequence"/>
</dbReference>
<feature type="domain" description="NAD(P)-binding" evidence="10">
    <location>
        <begin position="6"/>
        <end position="324"/>
    </location>
</feature>
<evidence type="ECO:0000313" key="12">
    <source>
        <dbReference type="Proteomes" id="UP000199650"/>
    </source>
</evidence>
<accession>A0A1I0MU30</accession>
<keyword evidence="12" id="KW-1185">Reference proteome</keyword>
<comment type="similarity">
    <text evidence="4 9">Belongs to the NAD(P)-dependent epimerase/dehydratase family.</text>
</comment>
<evidence type="ECO:0000313" key="11">
    <source>
        <dbReference type="EMBL" id="SEV91639.1"/>
    </source>
</evidence>
<proteinExistence type="inferred from homology"/>
<evidence type="ECO:0000256" key="8">
    <source>
        <dbReference type="ARBA" id="ARBA00023235"/>
    </source>
</evidence>
<dbReference type="UniPathway" id="UPA00214"/>
<sequence length="336" mass="36407">MVQKILLTGGAGFIGSHTYVALKAAGYEAVILDNFSNARQDVIDRLEIITGAPVEHVVGDVLDGALLDRIFSEHAIQAVIHFAALKAVGESVDKPLDYLNTNIVGLYSLLGAMQRAELFSLVFSSSATVYGEPARLPVDETAPRSFNNPYGFTKLVCEQSLEQIAASDDRWAFGVLRYFNPVGAHETGLIGEDPNDIPNNLVPYIAKVATGELEQLSIWGDDYDTPDGTGVRDYIHVMDLARGHVQSLDALLASGAGHVVNLGTGTGYSVLDVLRAYERAAGRTLRYRIAPRRAGDVACVYGDTQLAEQTLGFKAELGLDEMCASSWNWVSRRKNT</sequence>
<comment type="pathway">
    <text evidence="3 9">Carbohydrate metabolism; galactose metabolism.</text>
</comment>
<reference evidence="11 12" key="1">
    <citation type="submission" date="2016-10" db="EMBL/GenBank/DDBJ databases">
        <authorList>
            <person name="de Groot N.N."/>
        </authorList>
    </citation>
    <scope>NUCLEOTIDE SEQUENCE [LARGE SCALE GENOMIC DNA]</scope>
    <source>
        <strain evidence="11 12">DSM 29439</strain>
    </source>
</reference>
<evidence type="ECO:0000259" key="10">
    <source>
        <dbReference type="Pfam" id="PF16363"/>
    </source>
</evidence>
<dbReference type="GO" id="GO:0005829">
    <property type="term" value="C:cytosol"/>
    <property type="evidence" value="ECO:0007669"/>
    <property type="project" value="TreeGrafter"/>
</dbReference>
<dbReference type="GO" id="GO:0006012">
    <property type="term" value="P:galactose metabolic process"/>
    <property type="evidence" value="ECO:0007669"/>
    <property type="project" value="UniProtKB-UniPathway"/>
</dbReference>
<evidence type="ECO:0000256" key="6">
    <source>
        <dbReference type="ARBA" id="ARBA00018569"/>
    </source>
</evidence>
<dbReference type="InterPro" id="IPR016040">
    <property type="entry name" value="NAD(P)-bd_dom"/>
</dbReference>
<dbReference type="NCBIfam" id="NF007956">
    <property type="entry name" value="PRK10675.1"/>
    <property type="match status" value="1"/>
</dbReference>
<gene>
    <name evidence="11" type="ORF">SAMN05444851_0298</name>
</gene>
<comment type="cofactor">
    <cofactor evidence="2 9">
        <name>NAD(+)</name>
        <dbReference type="ChEBI" id="CHEBI:57540"/>
    </cofactor>
</comment>
<dbReference type="PANTHER" id="PTHR43725">
    <property type="entry name" value="UDP-GLUCOSE 4-EPIMERASE"/>
    <property type="match status" value="1"/>
</dbReference>
<evidence type="ECO:0000256" key="1">
    <source>
        <dbReference type="ARBA" id="ARBA00000083"/>
    </source>
</evidence>
<dbReference type="Pfam" id="PF16363">
    <property type="entry name" value="GDP_Man_Dehyd"/>
    <property type="match status" value="1"/>
</dbReference>
<dbReference type="RefSeq" id="WP_245744619.1">
    <property type="nucleotide sequence ID" value="NZ_FOJB01000001.1"/>
</dbReference>
<keyword evidence="9" id="KW-0119">Carbohydrate metabolism</keyword>
<dbReference type="EC" id="5.1.3.2" evidence="5 9"/>
<organism evidence="11 12">
    <name type="scientific">Aliiroseovarius sediminilitoris</name>
    <dbReference type="NCBI Taxonomy" id="1173584"/>
    <lineage>
        <taxon>Bacteria</taxon>
        <taxon>Pseudomonadati</taxon>
        <taxon>Pseudomonadota</taxon>
        <taxon>Alphaproteobacteria</taxon>
        <taxon>Rhodobacterales</taxon>
        <taxon>Paracoccaceae</taxon>
        <taxon>Aliiroseovarius</taxon>
    </lineage>
</organism>
<dbReference type="STRING" id="1173584.SAMN05444851_0298"/>
<dbReference type="Gene3D" id="3.90.25.10">
    <property type="entry name" value="UDP-galactose 4-epimerase, domain 1"/>
    <property type="match status" value="1"/>
</dbReference>
<evidence type="ECO:0000256" key="3">
    <source>
        <dbReference type="ARBA" id="ARBA00004947"/>
    </source>
</evidence>
<dbReference type="InterPro" id="IPR005886">
    <property type="entry name" value="UDP_G4E"/>
</dbReference>
<dbReference type="SUPFAM" id="SSF51735">
    <property type="entry name" value="NAD(P)-binding Rossmann-fold domains"/>
    <property type="match status" value="1"/>
</dbReference>
<comment type="catalytic activity">
    <reaction evidence="1 9">
        <text>UDP-alpha-D-glucose = UDP-alpha-D-galactose</text>
        <dbReference type="Rhea" id="RHEA:22168"/>
        <dbReference type="ChEBI" id="CHEBI:58885"/>
        <dbReference type="ChEBI" id="CHEBI:66914"/>
        <dbReference type="EC" id="5.1.3.2"/>
    </reaction>
</comment>
<evidence type="ECO:0000256" key="9">
    <source>
        <dbReference type="RuleBase" id="RU366046"/>
    </source>
</evidence>
<keyword evidence="7 9" id="KW-0520">NAD</keyword>
<dbReference type="InterPro" id="IPR036291">
    <property type="entry name" value="NAD(P)-bd_dom_sf"/>
</dbReference>
<dbReference type="PANTHER" id="PTHR43725:SF47">
    <property type="entry name" value="UDP-GLUCOSE 4-EPIMERASE"/>
    <property type="match status" value="1"/>
</dbReference>
<dbReference type="Gene3D" id="3.40.50.720">
    <property type="entry name" value="NAD(P)-binding Rossmann-like Domain"/>
    <property type="match status" value="1"/>
</dbReference>
<name>A0A1I0MU30_9RHOB</name>
<dbReference type="EMBL" id="FOJB01000001">
    <property type="protein sequence ID" value="SEV91639.1"/>
    <property type="molecule type" value="Genomic_DNA"/>
</dbReference>
<dbReference type="GO" id="GO:0003978">
    <property type="term" value="F:UDP-glucose 4-epimerase activity"/>
    <property type="evidence" value="ECO:0007669"/>
    <property type="project" value="UniProtKB-UniRule"/>
</dbReference>
<evidence type="ECO:0000256" key="4">
    <source>
        <dbReference type="ARBA" id="ARBA00007637"/>
    </source>
</evidence>
<dbReference type="AlphaFoldDB" id="A0A1I0MU30"/>
<dbReference type="NCBIfam" id="TIGR01179">
    <property type="entry name" value="galE"/>
    <property type="match status" value="1"/>
</dbReference>
<evidence type="ECO:0000256" key="2">
    <source>
        <dbReference type="ARBA" id="ARBA00001911"/>
    </source>
</evidence>
<evidence type="ECO:0000256" key="5">
    <source>
        <dbReference type="ARBA" id="ARBA00013189"/>
    </source>
</evidence>
<comment type="subunit">
    <text evidence="9">Homodimer.</text>
</comment>